<evidence type="ECO:0000256" key="1">
    <source>
        <dbReference type="SAM" id="MobiDB-lite"/>
    </source>
</evidence>
<dbReference type="InterPro" id="IPR048535">
    <property type="entry name" value="RRN6_beta-prop"/>
</dbReference>
<dbReference type="PANTHER" id="PTHR28221">
    <property type="entry name" value="RNA POLYMERASE I-SPECIFIC TRANSCRIPTION INITIATION FACTOR RRN6"/>
    <property type="match status" value="1"/>
</dbReference>
<evidence type="ECO:0000259" key="3">
    <source>
        <dbReference type="Pfam" id="PF20639"/>
    </source>
</evidence>
<proteinExistence type="predicted"/>
<evidence type="ECO:0000313" key="6">
    <source>
        <dbReference type="Proteomes" id="UP000187013"/>
    </source>
</evidence>
<dbReference type="Pfam" id="PF10214">
    <property type="entry name" value="Rrn6_beta-prop"/>
    <property type="match status" value="1"/>
</dbReference>
<evidence type="ECO:0000259" key="2">
    <source>
        <dbReference type="Pfam" id="PF10214"/>
    </source>
</evidence>
<evidence type="ECO:0000313" key="5">
    <source>
        <dbReference type="EMBL" id="GAV50980.1"/>
    </source>
</evidence>
<evidence type="ECO:0000259" key="4">
    <source>
        <dbReference type="Pfam" id="PF20640"/>
    </source>
</evidence>
<comment type="caution">
    <text evidence="5">The sequence shown here is derived from an EMBL/GenBank/DDBJ whole genome shotgun (WGS) entry which is preliminary data.</text>
</comment>
<dbReference type="Pfam" id="PF20639">
    <property type="entry name" value="Rrn6_K-rich"/>
    <property type="match status" value="1"/>
</dbReference>
<feature type="domain" description="RRN6 beta-propeller" evidence="2">
    <location>
        <begin position="187"/>
        <end position="523"/>
    </location>
</feature>
<accession>A0A1Q3A5Y2</accession>
<organism evidence="5 6">
    <name type="scientific">Zygosaccharomyces rouxii</name>
    <dbReference type="NCBI Taxonomy" id="4956"/>
    <lineage>
        <taxon>Eukaryota</taxon>
        <taxon>Fungi</taxon>
        <taxon>Dikarya</taxon>
        <taxon>Ascomycota</taxon>
        <taxon>Saccharomycotina</taxon>
        <taxon>Saccharomycetes</taxon>
        <taxon>Saccharomycetales</taxon>
        <taxon>Saccharomycetaceae</taxon>
        <taxon>Zygosaccharomyces</taxon>
    </lineage>
</organism>
<name>A0A1Q3A5Y2_ZYGRO</name>
<dbReference type="EMBL" id="BDGX01000030">
    <property type="protein sequence ID" value="GAV50980.1"/>
    <property type="molecule type" value="Genomic_DNA"/>
</dbReference>
<feature type="compositionally biased region" description="Polar residues" evidence="1">
    <location>
        <begin position="840"/>
        <end position="896"/>
    </location>
</feature>
<sequence>MDDGLLPQHFPTGAQLAVGVRGSSMYVPSQEETGKNGGWVRHFEDDMPFNLNELQIGKDAIVLDDPSTFIVEDDDEDGMESLRNLQDDSPVDDEVLDDDNEFNEQWKETIIKDLRWERLSPSIPSNFSVFQGIDFHKDPMFDTRYGSPISPQDYVPGTLINDITQSDYLAAVRRKSKRETEKLLMFDPVVNDLFVAGNIQTARDLRSNSDQQTVIAFCSGETNSILKLAVLPENKLHLANGAQWLQELFAKNVDDELGTFASIDLKASIKSIKIADVSSLLGRCSDTVGVLTENALHFIKIDNIDPQTSHISYSMHEPLKSTSFGDFPFADFVFNPWELQQFAVVDIKGNWGVARLPKAIKPGSRIRFLPNLKGSIFDPEELSNWKRIEWSSSYSKLLIIDASKMVELDIENDWQLEVVQAKTWSYLRDYRRIDDEFGALLTSKEIIIVSTKSGNEQVSRVISWKHCLDPTDQTLRLSIQKMPLGFKMLILTCIFSKGHDKVYVHGFCHDQDRHLVQAVNGPILICMPHVFKGISSMHFLPYNEEERWIASDTQGQKLWLNFLFKDNSTNRLMHCFLTNDELSDPQDQLFVTPERMDAVPSLLPPIARHIDQVRFFIGQTKVTMFEEPETPIAPDSEIFQNFGYQLSEAINGIVESWENQQMDIEQVQPLLSDLTNVPTKYESMEELESLLHQLSEYYRDLGIVLTDFKTISKLLIKEETMNFDLFFSKLLQCWDIVTPNSLSVTRKVFDSILWSILRFYKSANYDKIETELRESLTEPYSEMISHWDEDESQLMGDQTSDDRLIQESSRPQFLFGSQSQIPTIKSSQSKSTRRRRHPHSVQTESSFNVPFTPTEQDLSSSRISGSQWGLLPNTMTPAFSLMSSPTPMLSQSQNSQRPRRKKKRIGGFG</sequence>
<reference evidence="5 6" key="1">
    <citation type="submission" date="2016-08" db="EMBL/GenBank/DDBJ databases">
        <title>Draft genome sequence of allopolyploid Zygosaccharomyces rouxii.</title>
        <authorList>
            <person name="Watanabe J."/>
            <person name="Uehara K."/>
            <person name="Mogi Y."/>
            <person name="Tsukioka Y."/>
        </authorList>
    </citation>
    <scope>NUCLEOTIDE SEQUENCE [LARGE SCALE GENOMIC DNA]</scope>
    <source>
        <strain evidence="5 6">NBRC 110957</strain>
    </source>
</reference>
<dbReference type="Pfam" id="PF20640">
    <property type="entry name" value="Rrn6_HB"/>
    <property type="match status" value="1"/>
</dbReference>
<feature type="compositionally biased region" description="Basic residues" evidence="1">
    <location>
        <begin position="897"/>
        <end position="909"/>
    </location>
</feature>
<evidence type="ECO:0008006" key="7">
    <source>
        <dbReference type="Google" id="ProtNLM"/>
    </source>
</evidence>
<dbReference type="GO" id="GO:0001163">
    <property type="term" value="F:RNA polymerase I transcription regulatory region sequence-specific DNA binding"/>
    <property type="evidence" value="ECO:0007669"/>
    <property type="project" value="EnsemblFungi"/>
</dbReference>
<dbReference type="GO" id="GO:0001179">
    <property type="term" value="F:RNA polymerase I general transcription initiation factor binding"/>
    <property type="evidence" value="ECO:0007669"/>
    <property type="project" value="EnsemblFungi"/>
</dbReference>
<dbReference type="OrthoDB" id="4090074at2759"/>
<dbReference type="AlphaFoldDB" id="A0A1Q3A5Y2"/>
<dbReference type="InterPro" id="IPR048537">
    <property type="entry name" value="RRN6_HB"/>
</dbReference>
<gene>
    <name evidence="5" type="ORF">ZYGR_0AD01630</name>
</gene>
<dbReference type="InterPro" id="IPR048536">
    <property type="entry name" value="Rrn6_K-rich"/>
</dbReference>
<dbReference type="GO" id="GO:0042790">
    <property type="term" value="P:nucleolar large rRNA transcription by RNA polymerase I"/>
    <property type="evidence" value="ECO:0007669"/>
    <property type="project" value="EnsemblFungi"/>
</dbReference>
<dbReference type="eggNOG" id="ENOG502QRAW">
    <property type="taxonomic scope" value="Eukaryota"/>
</dbReference>
<dbReference type="GO" id="GO:0070860">
    <property type="term" value="C:RNA polymerase I core factor complex"/>
    <property type="evidence" value="ECO:0007669"/>
    <property type="project" value="EnsemblFungi"/>
</dbReference>
<feature type="domain" description="RRN6 helical bundle" evidence="4">
    <location>
        <begin position="633"/>
        <end position="752"/>
    </location>
</feature>
<feature type="region of interest" description="Disordered" evidence="1">
    <location>
        <begin position="821"/>
        <end position="909"/>
    </location>
</feature>
<dbReference type="OMA" id="PAFTLMQ"/>
<dbReference type="PANTHER" id="PTHR28221:SF2">
    <property type="entry name" value="RNA POLYMERASE I-SPECIFIC TRANSCRIPTION INITIATION FACTOR RRN6"/>
    <property type="match status" value="1"/>
</dbReference>
<dbReference type="Proteomes" id="UP000187013">
    <property type="component" value="Unassembled WGS sequence"/>
</dbReference>
<dbReference type="InterPro" id="IPR019350">
    <property type="entry name" value="RNA_pol_I-sp_TIF_RRN6-like"/>
</dbReference>
<feature type="domain" description="RRN6 K-rich C-terminal" evidence="3">
    <location>
        <begin position="780"/>
        <end position="908"/>
    </location>
</feature>
<protein>
    <recommendedName>
        <fullName evidence="7">RNA polymerase I-specific transcription initiation factor RRN6</fullName>
    </recommendedName>
</protein>